<dbReference type="InterPro" id="IPR000086">
    <property type="entry name" value="NUDIX_hydrolase_dom"/>
</dbReference>
<dbReference type="InterPro" id="IPR000477">
    <property type="entry name" value="RT_dom"/>
</dbReference>
<dbReference type="Pfam" id="PF00293">
    <property type="entry name" value="NUDIX"/>
    <property type="match status" value="1"/>
</dbReference>
<dbReference type="CDD" id="cd03670">
    <property type="entry name" value="NUDIX_ADPRase_Nudt9"/>
    <property type="match status" value="1"/>
</dbReference>
<dbReference type="Pfam" id="PF25969">
    <property type="entry name" value="NUDT9_N"/>
    <property type="match status" value="1"/>
</dbReference>
<dbReference type="Proteomes" id="UP000299102">
    <property type="component" value="Unassembled WGS sequence"/>
</dbReference>
<evidence type="ECO:0000259" key="2">
    <source>
        <dbReference type="PROSITE" id="PS50878"/>
    </source>
</evidence>
<feature type="region of interest" description="Disordered" evidence="1">
    <location>
        <begin position="265"/>
        <end position="285"/>
    </location>
</feature>
<dbReference type="InterPro" id="IPR015797">
    <property type="entry name" value="NUDIX_hydrolase-like_dom_sf"/>
</dbReference>
<dbReference type="Gene3D" id="3.90.79.10">
    <property type="entry name" value="Nucleoside Triphosphate Pyrophosphohydrolase"/>
    <property type="match status" value="1"/>
</dbReference>
<evidence type="ECO:0000313" key="5">
    <source>
        <dbReference type="Proteomes" id="UP000299102"/>
    </source>
</evidence>
<dbReference type="PANTHER" id="PTHR13030:SF8">
    <property type="entry name" value="ADP-RIBOSE PYROPHOSPHATASE, MITOCHONDRIAL"/>
    <property type="match status" value="1"/>
</dbReference>
<evidence type="ECO:0000313" key="4">
    <source>
        <dbReference type="EMBL" id="GBP60029.1"/>
    </source>
</evidence>
<name>A0A4C1XCC5_EUMVA</name>
<evidence type="ECO:0000256" key="1">
    <source>
        <dbReference type="SAM" id="MobiDB-lite"/>
    </source>
</evidence>
<dbReference type="SUPFAM" id="SSF55811">
    <property type="entry name" value="Nudix"/>
    <property type="match status" value="1"/>
</dbReference>
<gene>
    <name evidence="4" type="primary">Nudt9</name>
    <name evidence="4" type="ORF">EVAR_44237_1</name>
</gene>
<feature type="domain" description="Reverse transcriptase" evidence="2">
    <location>
        <begin position="1"/>
        <end position="137"/>
    </location>
</feature>
<comment type="caution">
    <text evidence="4">The sequence shown here is derived from an EMBL/GenBank/DDBJ whole genome shotgun (WGS) entry which is preliminary data.</text>
</comment>
<dbReference type="FunFam" id="3.90.79.10:FF:000021">
    <property type="entry name" value="ADP-ribose pyrophosphatase, mitochondrial isoform X1"/>
    <property type="match status" value="1"/>
</dbReference>
<dbReference type="PROSITE" id="PS50878">
    <property type="entry name" value="RT_POL"/>
    <property type="match status" value="1"/>
</dbReference>
<protein>
    <submittedName>
        <fullName evidence="4">ADP-ribose pyrophosphatase, mitochondrial</fullName>
    </submittedName>
</protein>
<evidence type="ECO:0000259" key="3">
    <source>
        <dbReference type="PROSITE" id="PS51462"/>
    </source>
</evidence>
<reference evidence="4 5" key="1">
    <citation type="journal article" date="2019" name="Commun. Biol.">
        <title>The bagworm genome reveals a unique fibroin gene that provides high tensile strength.</title>
        <authorList>
            <person name="Kono N."/>
            <person name="Nakamura H."/>
            <person name="Ohtoshi R."/>
            <person name="Tomita M."/>
            <person name="Numata K."/>
            <person name="Arakawa K."/>
        </authorList>
    </citation>
    <scope>NUCLEOTIDE SEQUENCE [LARGE SCALE GENOMIC DNA]</scope>
</reference>
<accession>A0A4C1XCC5</accession>
<proteinExistence type="predicted"/>
<dbReference type="STRING" id="151549.A0A4C1XCC5"/>
<dbReference type="GO" id="GO:0047631">
    <property type="term" value="F:ADP-ribose diphosphatase activity"/>
    <property type="evidence" value="ECO:0007669"/>
    <property type="project" value="InterPro"/>
</dbReference>
<dbReference type="GO" id="GO:0071897">
    <property type="term" value="P:DNA biosynthetic process"/>
    <property type="evidence" value="ECO:0007669"/>
    <property type="project" value="UniProtKB-ARBA"/>
</dbReference>
<dbReference type="EMBL" id="BGZK01000777">
    <property type="protein sequence ID" value="GBP60029.1"/>
    <property type="molecule type" value="Genomic_DNA"/>
</dbReference>
<dbReference type="SUPFAM" id="SSF56672">
    <property type="entry name" value="DNA/RNA polymerases"/>
    <property type="match status" value="1"/>
</dbReference>
<feature type="domain" description="Nudix hydrolase" evidence="3">
    <location>
        <begin position="416"/>
        <end position="571"/>
    </location>
</feature>
<dbReference type="AlphaFoldDB" id="A0A4C1XCC5"/>
<dbReference type="OrthoDB" id="9972248at2759"/>
<organism evidence="4 5">
    <name type="scientific">Eumeta variegata</name>
    <name type="common">Bagworm moth</name>
    <name type="synonym">Eumeta japonica</name>
    <dbReference type="NCBI Taxonomy" id="151549"/>
    <lineage>
        <taxon>Eukaryota</taxon>
        <taxon>Metazoa</taxon>
        <taxon>Ecdysozoa</taxon>
        <taxon>Arthropoda</taxon>
        <taxon>Hexapoda</taxon>
        <taxon>Insecta</taxon>
        <taxon>Pterygota</taxon>
        <taxon>Neoptera</taxon>
        <taxon>Endopterygota</taxon>
        <taxon>Lepidoptera</taxon>
        <taxon>Glossata</taxon>
        <taxon>Ditrysia</taxon>
        <taxon>Tineoidea</taxon>
        <taxon>Psychidae</taxon>
        <taxon>Oiketicinae</taxon>
        <taxon>Eumeta</taxon>
    </lineage>
</organism>
<dbReference type="PROSITE" id="PS51462">
    <property type="entry name" value="NUDIX"/>
    <property type="match status" value="1"/>
</dbReference>
<dbReference type="PANTHER" id="PTHR13030">
    <property type="entry name" value="NUDIX HYDROLASE"/>
    <property type="match status" value="1"/>
</dbReference>
<dbReference type="InterPro" id="IPR043502">
    <property type="entry name" value="DNA/RNA_pol_sf"/>
</dbReference>
<dbReference type="Pfam" id="PF00078">
    <property type="entry name" value="RVT_1"/>
    <property type="match status" value="1"/>
</dbReference>
<keyword evidence="5" id="KW-1185">Reference proteome</keyword>
<dbReference type="InterPro" id="IPR039989">
    <property type="entry name" value="NUDT9"/>
</dbReference>
<sequence>MGDFNAKIGAPKDTENFVMKRYGYGKGSKTRRPTLPILFIAILENIIGKLDWRKLGLCIKGAYLNHLRFADDLVLLSETASEMQLMIETLHNSSTKVGLEMNLTKTKVMTNRWHKPVIINGEPLEYVEKYIYLGKRISFDKNNNMLEIERRTQKTWNKYWSLKEIFKSNLPTFIKTKVMNTCLLPSLTYGCQTWKFSTIATNKINTCQRGLERSMLKIKKLDKIRHTKIRETTKATNALTYAQKLKWKWAGHIARLTDQRWTSRVTRWTGPPGKRRPGRPPSRWEDDIKRTAGTNWRLVAQDRDKWKSLRRPVPKRFPVPDDKVNWSIEFNDYSPPTYNAASITGKPWADLDINDPNFEVKWNTLDGNVNRVSYMGSYQISDRYPLNPIGRTGICGRGVLGRWGPNHAADPVVTRWKKVESGETALHEDTQKSILQFVAIKRGDTGEWALPGGMVDPGEHVTHTAVREFQEEATNSLKMTADEKRTWQEKFDKFFKQGDEVYKGYVDDPRNTDNAWMETVAYNFHDENGTTVGKLKLHAGDDAVGVQWVDATSAVKLYASHRHVVQVVVEKWKAHW</sequence>